<evidence type="ECO:0000313" key="5">
    <source>
        <dbReference type="EMBL" id="QCQ36297.1"/>
    </source>
</evidence>
<dbReference type="PANTHER" id="PTHR22916">
    <property type="entry name" value="GLYCOSYLTRANSFERASE"/>
    <property type="match status" value="1"/>
</dbReference>
<feature type="transmembrane region" description="Helical" evidence="3">
    <location>
        <begin position="324"/>
        <end position="346"/>
    </location>
</feature>
<dbReference type="InterPro" id="IPR001173">
    <property type="entry name" value="Glyco_trans_2-like"/>
</dbReference>
<evidence type="ECO:0000256" key="2">
    <source>
        <dbReference type="ARBA" id="ARBA00022679"/>
    </source>
</evidence>
<keyword evidence="3" id="KW-0812">Transmembrane</keyword>
<dbReference type="Gene3D" id="3.90.550.10">
    <property type="entry name" value="Spore Coat Polysaccharide Biosynthesis Protein SpsA, Chain A"/>
    <property type="match status" value="1"/>
</dbReference>
<evidence type="ECO:0000256" key="3">
    <source>
        <dbReference type="SAM" id="Phobius"/>
    </source>
</evidence>
<dbReference type="Pfam" id="PF00535">
    <property type="entry name" value="Glycos_transf_2"/>
    <property type="match status" value="1"/>
</dbReference>
<dbReference type="EMBL" id="CP036553">
    <property type="protein sequence ID" value="QCQ36297.1"/>
    <property type="molecule type" value="Genomic_DNA"/>
</dbReference>
<keyword evidence="2" id="KW-0808">Transferase</keyword>
<dbReference type="CDD" id="cd00761">
    <property type="entry name" value="Glyco_tranf_GTA_type"/>
    <property type="match status" value="1"/>
</dbReference>
<keyword evidence="1" id="KW-0328">Glycosyltransferase</keyword>
<dbReference type="SUPFAM" id="SSF53448">
    <property type="entry name" value="Nucleotide-diphospho-sugar transferases"/>
    <property type="match status" value="1"/>
</dbReference>
<evidence type="ECO:0000313" key="6">
    <source>
        <dbReference type="Proteomes" id="UP000028294"/>
    </source>
</evidence>
<accession>A0AAP9CYR9</accession>
<keyword evidence="3" id="KW-1133">Transmembrane helix</keyword>
<dbReference type="InterPro" id="IPR029044">
    <property type="entry name" value="Nucleotide-diphossugar_trans"/>
</dbReference>
<gene>
    <name evidence="5" type="ORF">IA74_009305</name>
</gene>
<sequence length="359" mass="41611">MNMDSHTKGKIMQPFISIVVPVYNVEKYINRCIDSVLDQSYANWELLLIDDGSSDNSGKICDSYSRKDNRIRTIHKPNGGVSSARNLGIEQASGDFITFIDSDDWVESQYIADFIRCNPQRNSIVVSGLITKTPSEEYISFQYADESTMTGVAAHEIICKYDLFRDGGPVNKLFDLQLIKVSKLTFRTDLSYHEDHIFVYSYYLLVENIMLSRFCGYYYAYNGKDSNNSLSRIGKLQVQKLFDASDCFLSIIPDLFAKFKISDEKYKAEVLTRTGYSQRILAIYNLYFHSHMPHEDGIRILRREKEHIRQIKKKYYPLSTKRKIILNILSLPVMLSHMILSFTAFLTKKIHFKYNGNRI</sequence>
<name>A0AAP9CYR9_BACFG</name>
<feature type="domain" description="Glycosyltransferase 2-like" evidence="4">
    <location>
        <begin position="17"/>
        <end position="120"/>
    </location>
</feature>
<protein>
    <submittedName>
        <fullName evidence="5">Glycosyltransferase family 2 protein</fullName>
    </submittedName>
</protein>
<dbReference type="AlphaFoldDB" id="A0AAP9CYR9"/>
<dbReference type="GO" id="GO:0016758">
    <property type="term" value="F:hexosyltransferase activity"/>
    <property type="evidence" value="ECO:0007669"/>
    <property type="project" value="UniProtKB-ARBA"/>
</dbReference>
<reference evidence="5 6" key="1">
    <citation type="submission" date="2019-03" db="EMBL/GenBank/DDBJ databases">
        <title>Complete genome assembly of MDR B. fragilis.</title>
        <authorList>
            <person name="Sydenham T.V."/>
            <person name="Hasman H."/>
            <person name="Justesen U.S."/>
        </authorList>
    </citation>
    <scope>NUCLEOTIDE SEQUENCE [LARGE SCALE GENOMIC DNA]</scope>
    <source>
        <strain evidence="5 6">DCMOUH0067B</strain>
    </source>
</reference>
<evidence type="ECO:0000259" key="4">
    <source>
        <dbReference type="Pfam" id="PF00535"/>
    </source>
</evidence>
<organism evidence="5 6">
    <name type="scientific">Bacteroides fragilis</name>
    <dbReference type="NCBI Taxonomy" id="817"/>
    <lineage>
        <taxon>Bacteria</taxon>
        <taxon>Pseudomonadati</taxon>
        <taxon>Bacteroidota</taxon>
        <taxon>Bacteroidia</taxon>
        <taxon>Bacteroidales</taxon>
        <taxon>Bacteroidaceae</taxon>
        <taxon>Bacteroides</taxon>
    </lineage>
</organism>
<evidence type="ECO:0000256" key="1">
    <source>
        <dbReference type="ARBA" id="ARBA00022676"/>
    </source>
</evidence>
<dbReference type="Proteomes" id="UP000028294">
    <property type="component" value="Chromosome"/>
</dbReference>
<proteinExistence type="predicted"/>
<dbReference type="PANTHER" id="PTHR22916:SF51">
    <property type="entry name" value="GLYCOSYLTRANSFERASE EPSH-RELATED"/>
    <property type="match status" value="1"/>
</dbReference>
<keyword evidence="3" id="KW-0472">Membrane</keyword>